<feature type="region of interest" description="Disordered" evidence="1">
    <location>
        <begin position="52"/>
        <end position="76"/>
    </location>
</feature>
<dbReference type="InterPro" id="IPR003593">
    <property type="entry name" value="AAA+_ATPase"/>
</dbReference>
<feature type="compositionally biased region" description="Low complexity" evidence="1">
    <location>
        <begin position="52"/>
        <end position="69"/>
    </location>
</feature>
<dbReference type="InterPro" id="IPR027417">
    <property type="entry name" value="P-loop_NTPase"/>
</dbReference>
<dbReference type="PANTHER" id="PTHR46411">
    <property type="entry name" value="FAMILY ATPASE, PUTATIVE-RELATED"/>
    <property type="match status" value="1"/>
</dbReference>
<comment type="caution">
    <text evidence="3">The sequence shown here is derived from an EMBL/GenBank/DDBJ whole genome shotgun (WGS) entry which is preliminary data.</text>
</comment>
<reference evidence="3" key="1">
    <citation type="journal article" date="2023" name="Mol. Phylogenet. Evol.">
        <title>Genome-scale phylogeny and comparative genomics of the fungal order Sordariales.</title>
        <authorList>
            <person name="Hensen N."/>
            <person name="Bonometti L."/>
            <person name="Westerberg I."/>
            <person name="Brannstrom I.O."/>
            <person name="Guillou S."/>
            <person name="Cros-Aarteil S."/>
            <person name="Calhoun S."/>
            <person name="Haridas S."/>
            <person name="Kuo A."/>
            <person name="Mondo S."/>
            <person name="Pangilinan J."/>
            <person name="Riley R."/>
            <person name="LaButti K."/>
            <person name="Andreopoulos B."/>
            <person name="Lipzen A."/>
            <person name="Chen C."/>
            <person name="Yan M."/>
            <person name="Daum C."/>
            <person name="Ng V."/>
            <person name="Clum A."/>
            <person name="Steindorff A."/>
            <person name="Ohm R.A."/>
            <person name="Martin F."/>
            <person name="Silar P."/>
            <person name="Natvig D.O."/>
            <person name="Lalanne C."/>
            <person name="Gautier V."/>
            <person name="Ament-Velasquez S.L."/>
            <person name="Kruys A."/>
            <person name="Hutchinson M.I."/>
            <person name="Powell A.J."/>
            <person name="Barry K."/>
            <person name="Miller A.N."/>
            <person name="Grigoriev I.V."/>
            <person name="Debuchy R."/>
            <person name="Gladieux P."/>
            <person name="Hiltunen Thoren M."/>
            <person name="Johannesson H."/>
        </authorList>
    </citation>
    <scope>NUCLEOTIDE SEQUENCE</scope>
    <source>
        <strain evidence="3">CBS 118394</strain>
    </source>
</reference>
<protein>
    <submittedName>
        <fullName evidence="3">AAA family ATPase</fullName>
    </submittedName>
</protein>
<sequence>MATISDLHSPRRAIRINYSASVDEQYHLFGNEDEDDREFLTSEFYPARQRYQYSTSASESQSDSEPSRTSPRHGTGALDLRYLTIHEVRCESSRHHRNHPDAALFFDHPRLNAGDCKASPLHGKFPLKPPLDQYLKEHPDIIFVVLKHRPGPLADPLSESIRSSRPFQSTMKNLVAHDPATFSGWDQSYNLEAPYVHLYPARAVMRALSSDVTALDDVGRAHISVLLEYLNNAFGDDYEEADDQFKRGVVTLKQLPKLFRANDIVACIQDGQPRGTPRPNASPTAAICISSLPPGRSTVVALFAEPWSSCTLGAYPVGYDKSGLREKLLARGATLWSCRSRRFISYTPPIRTFEVRTTYKHIHGDDAEADNTGQAREVELDEELMNMAILQPTLGYLLVDHIQEIKWNKAAFDRLVLDPDKKSLITAMVNEHVLSDVSADVIEGKGNGLIILLHGGPGTGKTLTAESVAELAEKPLYRVTCGDIGTDAEAVEKYLESVLYIGTIWKAVVLFDESDVFLEERSQADLQRNALVSVLLRVLEYYDGILILTSNRVGTFDEAFKSRVQLALHYPAIDEADRMEIWLEFVQDLQRQGGADVVEYDQLHSKIGIRNAIRTARQLASQAKRPLAYDHLKKAIKVAQDFEQYVVETHGGVTDEAFAKGQSIRLS</sequence>
<dbReference type="EMBL" id="JAUEDM010000002">
    <property type="protein sequence ID" value="KAK3325261.1"/>
    <property type="molecule type" value="Genomic_DNA"/>
</dbReference>
<dbReference type="SUPFAM" id="SSF52540">
    <property type="entry name" value="P-loop containing nucleoside triphosphate hydrolases"/>
    <property type="match status" value="1"/>
</dbReference>
<evidence type="ECO:0000313" key="4">
    <source>
        <dbReference type="Proteomes" id="UP001283341"/>
    </source>
</evidence>
<keyword evidence="4" id="KW-1185">Reference proteome</keyword>
<accession>A0AAE0MAC7</accession>
<dbReference type="Gene3D" id="3.40.50.300">
    <property type="entry name" value="P-loop containing nucleotide triphosphate hydrolases"/>
    <property type="match status" value="1"/>
</dbReference>
<organism evidence="3 4">
    <name type="scientific">Apodospora peruviana</name>
    <dbReference type="NCBI Taxonomy" id="516989"/>
    <lineage>
        <taxon>Eukaryota</taxon>
        <taxon>Fungi</taxon>
        <taxon>Dikarya</taxon>
        <taxon>Ascomycota</taxon>
        <taxon>Pezizomycotina</taxon>
        <taxon>Sordariomycetes</taxon>
        <taxon>Sordariomycetidae</taxon>
        <taxon>Sordariales</taxon>
        <taxon>Lasiosphaeriaceae</taxon>
        <taxon>Apodospora</taxon>
    </lineage>
</organism>
<dbReference type="Pfam" id="PF00004">
    <property type="entry name" value="AAA"/>
    <property type="match status" value="1"/>
</dbReference>
<gene>
    <name evidence="3" type="ORF">B0H66DRAFT_529308</name>
</gene>
<evidence type="ECO:0000313" key="3">
    <source>
        <dbReference type="EMBL" id="KAK3325261.1"/>
    </source>
</evidence>
<dbReference type="Proteomes" id="UP001283341">
    <property type="component" value="Unassembled WGS sequence"/>
</dbReference>
<proteinExistence type="predicted"/>
<dbReference type="InterPro" id="IPR003959">
    <property type="entry name" value="ATPase_AAA_core"/>
</dbReference>
<dbReference type="PANTHER" id="PTHR46411:SF2">
    <property type="entry name" value="AAA+ ATPASE DOMAIN-CONTAINING PROTEIN"/>
    <property type="match status" value="1"/>
</dbReference>
<dbReference type="GO" id="GO:0016887">
    <property type="term" value="F:ATP hydrolysis activity"/>
    <property type="evidence" value="ECO:0007669"/>
    <property type="project" value="InterPro"/>
</dbReference>
<dbReference type="SMART" id="SM00382">
    <property type="entry name" value="AAA"/>
    <property type="match status" value="1"/>
</dbReference>
<evidence type="ECO:0000256" key="1">
    <source>
        <dbReference type="SAM" id="MobiDB-lite"/>
    </source>
</evidence>
<reference evidence="3" key="2">
    <citation type="submission" date="2023-06" db="EMBL/GenBank/DDBJ databases">
        <authorList>
            <consortium name="Lawrence Berkeley National Laboratory"/>
            <person name="Haridas S."/>
            <person name="Hensen N."/>
            <person name="Bonometti L."/>
            <person name="Westerberg I."/>
            <person name="Brannstrom I.O."/>
            <person name="Guillou S."/>
            <person name="Cros-Aarteil S."/>
            <person name="Calhoun S."/>
            <person name="Kuo A."/>
            <person name="Mondo S."/>
            <person name="Pangilinan J."/>
            <person name="Riley R."/>
            <person name="Labutti K."/>
            <person name="Andreopoulos B."/>
            <person name="Lipzen A."/>
            <person name="Chen C."/>
            <person name="Yanf M."/>
            <person name="Daum C."/>
            <person name="Ng V."/>
            <person name="Clum A."/>
            <person name="Steindorff A."/>
            <person name="Ohm R."/>
            <person name="Martin F."/>
            <person name="Silar P."/>
            <person name="Natvig D."/>
            <person name="Lalanne C."/>
            <person name="Gautier V."/>
            <person name="Ament-Velasquez S.L."/>
            <person name="Kruys A."/>
            <person name="Hutchinson M.I."/>
            <person name="Powell A.J."/>
            <person name="Barry K."/>
            <person name="Miller A.N."/>
            <person name="Grigoriev I.V."/>
            <person name="Debuchy R."/>
            <person name="Gladieux P."/>
            <person name="Thoren M.H."/>
            <person name="Johannesson H."/>
        </authorList>
    </citation>
    <scope>NUCLEOTIDE SEQUENCE</scope>
    <source>
        <strain evidence="3">CBS 118394</strain>
    </source>
</reference>
<dbReference type="GO" id="GO:0005524">
    <property type="term" value="F:ATP binding"/>
    <property type="evidence" value="ECO:0007669"/>
    <property type="project" value="InterPro"/>
</dbReference>
<name>A0AAE0MAC7_9PEZI</name>
<evidence type="ECO:0000259" key="2">
    <source>
        <dbReference type="SMART" id="SM00382"/>
    </source>
</evidence>
<dbReference type="AlphaFoldDB" id="A0AAE0MAC7"/>
<feature type="domain" description="AAA+ ATPase" evidence="2">
    <location>
        <begin position="447"/>
        <end position="574"/>
    </location>
</feature>